<feature type="domain" description="DUF5717" evidence="2">
    <location>
        <begin position="2"/>
        <end position="857"/>
    </location>
</feature>
<dbReference type="Pfam" id="PF18984">
    <property type="entry name" value="DUF5717_N"/>
    <property type="match status" value="1"/>
</dbReference>
<dbReference type="PATRIC" id="fig|476272.21.peg.1182"/>
<dbReference type="eggNOG" id="ENOG502Z86R">
    <property type="taxonomic scope" value="Bacteria"/>
</dbReference>
<dbReference type="Proteomes" id="UP000003100">
    <property type="component" value="Unassembled WGS sequence"/>
</dbReference>
<dbReference type="Pfam" id="PF18983">
    <property type="entry name" value="DUF5717"/>
    <property type="match status" value="1"/>
</dbReference>
<evidence type="ECO:0000313" key="3">
    <source>
        <dbReference type="EMBL" id="EEG48063.1"/>
    </source>
</evidence>
<feature type="domain" description="DUF5717" evidence="1">
    <location>
        <begin position="860"/>
        <end position="1164"/>
    </location>
</feature>
<comment type="caution">
    <text evidence="3">The sequence shown here is derived from an EMBL/GenBank/DDBJ whole genome shotgun (WGS) entry which is preliminary data.</text>
</comment>
<protein>
    <submittedName>
        <fullName evidence="3">Uncharacterized protein</fullName>
    </submittedName>
</protein>
<evidence type="ECO:0000259" key="2">
    <source>
        <dbReference type="Pfam" id="PF18984"/>
    </source>
</evidence>
<dbReference type="InterPro" id="IPR043774">
    <property type="entry name" value="DUF5717_C"/>
</dbReference>
<dbReference type="HOGENOM" id="CLU_007782_0_0_9"/>
<sequence>MINGKFEYEVPKLILSQERIQIRTSCKKNSQGEIYLGTKENCKIRGYVSSSHRRVVPEVSQFTGTAVKISYGIDVEGLLPGESFQGQLTFLTNVGEYHIPFFVEIETNPVTSTSGEISTLEEFAKLARRDFREAFRLFTSENFQQVLRGATEKTFSLYQGMTHNPVTYQHLEEFLISAGQKEPVNLTLKNEKVSLYQVRESRLESFEIQKSGWGFLRLEVEARGDFLEVSKHMVRDEDFIGSVYQVEYMIHESRLRKGRNFGEILVKGPYQTLVYQVMVSRDKEVQVNISALEKQQRVHLFQTYLELRTRRLDYRQWLSESRKILKTLKDAGCDYPDYQMYEAFLCYQNEEILQAQKILKQYENKSFTKKDLELAGVYLYLCRLTGLLGPKKEIVPKIRSFYNQKADSFLLLWILLQADEEYRLSPSKSLFMLEEQYERGCRNPLMYLEAWQLVEKDITLLRRLNGFWIQVFLFAGRRGLLTKELSMRLAYLSGYLKKFSGSLHMALTKAYEQFPEDDTLEAVCRHIMKGEPRKSQFFPWFSLAVERGLRLTRLYEYYMETMDCSYQRPLPRTLKMYFSYNNNLGDLKRAYIYANVIQNKATDPQAYSSYQETIQRFAKSKILEGKMNENYAVIYQECLSKPCSGQEAEGLAGQMFTHRLYCDDSKVRKVIVRHSQLKNEEAFPCVDGVAYPRIYTKDAAILFEDDKQRRYASTVEYNLTRMMDEKELALVCRQYEVWKPGFLLYICEQESVSKENLDVCQRLLESSEFSEAYKIQVRRRLLDYYSQNAQGEDLDDYLKRVDLKKFARVDKTALMEVMISRGMFTKAYEVMCSYGHEGLSLESMVKLCSRMILEKDMEEEEELVALAAHVFQRGKYDEAILTYLLYYFVGPMDEFFRLWNCACDFQTDTYGVEEKILQFLMLTWDYRREGARVLKNYIQQSGKETLILAYLNFASYGFFIKGYSLDPFLEECLETAYLRKWKMDMVCKLSLFQCLVSVETWTDQQEKIVRELLDMCVHEGYMFRFFERLPEQMRSPYQLDDKAFAECRTAQSAKVTLYYAMDHGLGNTLQYKSEPIKDSYQGVFVKTFTLFYGEVLHYYFVIQLKDEQKKTQERTLTVGHLDMNSQSKYQLLNQMLAARRLGKNQEILSKMKNYLRQEHFVKAMYRIEKE</sequence>
<dbReference type="AlphaFoldDB" id="C0CQ96"/>
<keyword evidence="4" id="KW-1185">Reference proteome</keyword>
<gene>
    <name evidence="3" type="ORF">RUMHYD_03049</name>
</gene>
<accession>C0CQ96</accession>
<reference evidence="3 4" key="1">
    <citation type="submission" date="2009-01" db="EMBL/GenBank/DDBJ databases">
        <authorList>
            <person name="Fulton L."/>
            <person name="Clifton S."/>
            <person name="Fulton B."/>
            <person name="Xu J."/>
            <person name="Minx P."/>
            <person name="Pepin K.H."/>
            <person name="Johnson M."/>
            <person name="Bhonagiri V."/>
            <person name="Nash W.E."/>
            <person name="Mardis E.R."/>
            <person name="Wilson R.K."/>
        </authorList>
    </citation>
    <scope>NUCLEOTIDE SEQUENCE [LARGE SCALE GENOMIC DNA]</scope>
    <source>
        <strain evidence="4">DSM 10507 / JCM 14656 / S5a33</strain>
    </source>
</reference>
<proteinExistence type="predicted"/>
<evidence type="ECO:0000259" key="1">
    <source>
        <dbReference type="Pfam" id="PF18983"/>
    </source>
</evidence>
<dbReference type="EMBL" id="ACBZ01000165">
    <property type="protein sequence ID" value="EEG48063.1"/>
    <property type="molecule type" value="Genomic_DNA"/>
</dbReference>
<evidence type="ECO:0000313" key="4">
    <source>
        <dbReference type="Proteomes" id="UP000003100"/>
    </source>
</evidence>
<dbReference type="InterPro" id="IPR043775">
    <property type="entry name" value="DUF5717_N"/>
</dbReference>
<name>C0CQ96_BLAHS</name>
<organism evidence="3 4">
    <name type="scientific">Blautia hydrogenotrophica (strain DSM 10507 / JCM 14656 / S5a33)</name>
    <name type="common">Ruminococcus hydrogenotrophicus</name>
    <dbReference type="NCBI Taxonomy" id="476272"/>
    <lineage>
        <taxon>Bacteria</taxon>
        <taxon>Bacillati</taxon>
        <taxon>Bacillota</taxon>
        <taxon>Clostridia</taxon>
        <taxon>Lachnospirales</taxon>
        <taxon>Lachnospiraceae</taxon>
        <taxon>Blautia</taxon>
    </lineage>
</organism>
<reference evidence="3 4" key="2">
    <citation type="submission" date="2009-02" db="EMBL/GenBank/DDBJ databases">
        <title>Draft genome sequence of Blautia hydrogenotrophica DSM 10507 (Ruminococcus hydrogenotrophicus DSM 10507).</title>
        <authorList>
            <person name="Sudarsanam P."/>
            <person name="Ley R."/>
            <person name="Guruge J."/>
            <person name="Turnbaugh P.J."/>
            <person name="Mahowald M."/>
            <person name="Liep D."/>
            <person name="Gordon J."/>
        </authorList>
    </citation>
    <scope>NUCLEOTIDE SEQUENCE [LARGE SCALE GENOMIC DNA]</scope>
    <source>
        <strain evidence="4">DSM 10507 / JCM 14656 / S5a33</strain>
    </source>
</reference>